<keyword evidence="3 6" id="KW-0812">Transmembrane</keyword>
<organism evidence="7 8">
    <name type="scientific">Stieleria marina</name>
    <dbReference type="NCBI Taxonomy" id="1930275"/>
    <lineage>
        <taxon>Bacteria</taxon>
        <taxon>Pseudomonadati</taxon>
        <taxon>Planctomycetota</taxon>
        <taxon>Planctomycetia</taxon>
        <taxon>Pirellulales</taxon>
        <taxon>Pirellulaceae</taxon>
        <taxon>Stieleria</taxon>
    </lineage>
</organism>
<feature type="transmembrane region" description="Helical" evidence="6">
    <location>
        <begin position="135"/>
        <end position="154"/>
    </location>
</feature>
<dbReference type="InterPro" id="IPR005226">
    <property type="entry name" value="UPF0014_fam"/>
</dbReference>
<dbReference type="Pfam" id="PF03649">
    <property type="entry name" value="UPF0014"/>
    <property type="match status" value="1"/>
</dbReference>
<protein>
    <recommendedName>
        <fullName evidence="9">Iron export permease protein FetB</fullName>
    </recommendedName>
</protein>
<evidence type="ECO:0000256" key="5">
    <source>
        <dbReference type="ARBA" id="ARBA00023136"/>
    </source>
</evidence>
<dbReference type="EMBL" id="CP036526">
    <property type="protein sequence ID" value="QDT13886.1"/>
    <property type="molecule type" value="Genomic_DNA"/>
</dbReference>
<dbReference type="RefSeq" id="WP_145421825.1">
    <property type="nucleotide sequence ID" value="NZ_CP036526.1"/>
</dbReference>
<feature type="transmembrane region" description="Helical" evidence="6">
    <location>
        <begin position="72"/>
        <end position="90"/>
    </location>
</feature>
<reference evidence="7 8" key="1">
    <citation type="submission" date="2019-02" db="EMBL/GenBank/DDBJ databases">
        <title>Deep-cultivation of Planctomycetes and their phenomic and genomic characterization uncovers novel biology.</title>
        <authorList>
            <person name="Wiegand S."/>
            <person name="Jogler M."/>
            <person name="Boedeker C."/>
            <person name="Pinto D."/>
            <person name="Vollmers J."/>
            <person name="Rivas-Marin E."/>
            <person name="Kohn T."/>
            <person name="Peeters S.H."/>
            <person name="Heuer A."/>
            <person name="Rast P."/>
            <person name="Oberbeckmann S."/>
            <person name="Bunk B."/>
            <person name="Jeske O."/>
            <person name="Meyerdierks A."/>
            <person name="Storesund J.E."/>
            <person name="Kallscheuer N."/>
            <person name="Luecker S."/>
            <person name="Lage O.M."/>
            <person name="Pohl T."/>
            <person name="Merkel B.J."/>
            <person name="Hornburger P."/>
            <person name="Mueller R.-W."/>
            <person name="Bruemmer F."/>
            <person name="Labrenz M."/>
            <person name="Spormann A.M."/>
            <person name="Op den Camp H."/>
            <person name="Overmann J."/>
            <person name="Amann R."/>
            <person name="Jetten M.S.M."/>
            <person name="Mascher T."/>
            <person name="Medema M.H."/>
            <person name="Devos D.P."/>
            <person name="Kaster A.-K."/>
            <person name="Ovreas L."/>
            <person name="Rohde M."/>
            <person name="Galperin M.Y."/>
            <person name="Jogler C."/>
        </authorList>
    </citation>
    <scope>NUCLEOTIDE SEQUENCE [LARGE SCALE GENOMIC DNA]</scope>
    <source>
        <strain evidence="7 8">K23_9</strain>
    </source>
</reference>
<dbReference type="PANTHER" id="PTHR30028">
    <property type="entry name" value="UPF0014 INNER MEMBRANE PROTEIN YBBM-RELATED"/>
    <property type="match status" value="1"/>
</dbReference>
<feature type="transmembrane region" description="Helical" evidence="6">
    <location>
        <begin position="44"/>
        <end position="66"/>
    </location>
</feature>
<keyword evidence="5 6" id="KW-0472">Membrane</keyword>
<evidence type="ECO:0000256" key="1">
    <source>
        <dbReference type="ARBA" id="ARBA00004141"/>
    </source>
</evidence>
<feature type="transmembrane region" description="Helical" evidence="6">
    <location>
        <begin position="197"/>
        <end position="219"/>
    </location>
</feature>
<dbReference type="Proteomes" id="UP000319817">
    <property type="component" value="Chromosome"/>
</dbReference>
<gene>
    <name evidence="7" type="ORF">K239x_59060</name>
</gene>
<evidence type="ECO:0000313" key="7">
    <source>
        <dbReference type="EMBL" id="QDT13886.1"/>
    </source>
</evidence>
<accession>A0A517P3E0</accession>
<evidence type="ECO:0008006" key="9">
    <source>
        <dbReference type="Google" id="ProtNLM"/>
    </source>
</evidence>
<dbReference type="OrthoDB" id="9791807at2"/>
<comment type="similarity">
    <text evidence="2">Belongs to the UPF0014 family.</text>
</comment>
<sequence>MFALFAQANATIALSWWSVGVAATLILVNAVISWRLKLGLEKRIVWAALRMTVQLFLLGLVLHQIFALANALPVLLLAGAMTVIAGYSAVRRIDHRYDRIYPSAIFAVWVSSWLVTAVTVLLIVRPQPWHSPHVLIPLLGMVLGNSLTGISLGMDRFLSDLQSRRDEVEMRLTLGATRWEACREVFVASARTAMIPILNTMSVAGIVSIPGMMTGQLLAGAPPIQAVKYQIMIMFVIAAAIALGVMLALGQAFYRVTTTQHQIDWSQIRKAS</sequence>
<evidence type="ECO:0000256" key="3">
    <source>
        <dbReference type="ARBA" id="ARBA00022692"/>
    </source>
</evidence>
<feature type="transmembrane region" description="Helical" evidence="6">
    <location>
        <begin position="12"/>
        <end position="32"/>
    </location>
</feature>
<dbReference type="GO" id="GO:0005886">
    <property type="term" value="C:plasma membrane"/>
    <property type="evidence" value="ECO:0007669"/>
    <property type="project" value="TreeGrafter"/>
</dbReference>
<name>A0A517P3E0_9BACT</name>
<proteinExistence type="inferred from homology"/>
<evidence type="ECO:0000256" key="6">
    <source>
        <dbReference type="SAM" id="Phobius"/>
    </source>
</evidence>
<keyword evidence="8" id="KW-1185">Reference proteome</keyword>
<keyword evidence="4 6" id="KW-1133">Transmembrane helix</keyword>
<comment type="subcellular location">
    <subcellularLocation>
        <location evidence="1">Membrane</location>
        <topology evidence="1">Multi-pass membrane protein</topology>
    </subcellularLocation>
</comment>
<evidence type="ECO:0000313" key="8">
    <source>
        <dbReference type="Proteomes" id="UP000319817"/>
    </source>
</evidence>
<feature type="transmembrane region" description="Helical" evidence="6">
    <location>
        <begin position="231"/>
        <end position="254"/>
    </location>
</feature>
<feature type="transmembrane region" description="Helical" evidence="6">
    <location>
        <begin position="102"/>
        <end position="123"/>
    </location>
</feature>
<dbReference type="AlphaFoldDB" id="A0A517P3E0"/>
<evidence type="ECO:0000256" key="2">
    <source>
        <dbReference type="ARBA" id="ARBA00005268"/>
    </source>
</evidence>
<dbReference type="PANTHER" id="PTHR30028:SF0">
    <property type="entry name" value="PROTEIN ALUMINUM SENSITIVE 3"/>
    <property type="match status" value="1"/>
</dbReference>
<evidence type="ECO:0000256" key="4">
    <source>
        <dbReference type="ARBA" id="ARBA00022989"/>
    </source>
</evidence>